<dbReference type="InterPro" id="IPR058781">
    <property type="entry name" value="HH_AprE-like"/>
</dbReference>
<keyword evidence="5 9" id="KW-0997">Cell inner membrane</keyword>
<organism evidence="14 15">
    <name type="scientific">Morganella psychrotolerans</name>
    <dbReference type="NCBI Taxonomy" id="368603"/>
    <lineage>
        <taxon>Bacteria</taxon>
        <taxon>Pseudomonadati</taxon>
        <taxon>Pseudomonadota</taxon>
        <taxon>Gammaproteobacteria</taxon>
        <taxon>Enterobacterales</taxon>
        <taxon>Morganellaceae</taxon>
        <taxon>Morganella</taxon>
    </lineage>
</organism>
<evidence type="ECO:0000259" key="12">
    <source>
        <dbReference type="Pfam" id="PF25994"/>
    </source>
</evidence>
<keyword evidence="4 9" id="KW-1003">Cell membrane</keyword>
<dbReference type="Gene3D" id="2.40.30.170">
    <property type="match status" value="1"/>
</dbReference>
<protein>
    <recommendedName>
        <fullName evidence="9">Membrane fusion protein (MFP) family protein</fullName>
    </recommendedName>
</protein>
<name>A0A1B8HA59_9GAMM</name>
<evidence type="ECO:0000313" key="14">
    <source>
        <dbReference type="EMBL" id="OBU05951.1"/>
    </source>
</evidence>
<comment type="caution">
    <text evidence="14">The sequence shown here is derived from an EMBL/GenBank/DDBJ whole genome shotgun (WGS) entry which is preliminary data.</text>
</comment>
<sequence>MINKHKKINSDAVTVPVDTQKYRRAGSVMIIAGFCGFLLWAGFAPLDRGVAASGTVIVSGSTKQVQAPVDGVISAIKAENGQQVDEGQVLVSLSPVQSQARKESLAEQLDSTQVTIRRLEAELSGQSGFTLNATDKYYAPAPYREAQLQAQNALLTDRRLELESEIQGWQVTISGLTRRLGTLSDIARNKQQQLTSLTTQTANLKSLAEEGYLAHHRYLEVAREKAACLSQINENRLHISQAEEQKASLIQRIAQRQANFHQQARETLARLTVQYSDLEKQRIIETDLTDKHQITAPVSGTVMDISVFTQGGVVRTGEKLMSVVPQEQILIIDGKLSPQWRDKVASGQPVDLIFTAFNQNRTPKLQGELTFISADRLTDPDTREPYYQIQATVAQAAGIPAIKPGMTAEIFIKTGERSLLSYLFRPVTDRLHSALSEE</sequence>
<dbReference type="SUPFAM" id="SSF111369">
    <property type="entry name" value="HlyD-like secretion proteins"/>
    <property type="match status" value="1"/>
</dbReference>
<feature type="domain" description="AprE-like beta-barrel" evidence="13">
    <location>
        <begin position="330"/>
        <end position="415"/>
    </location>
</feature>
<dbReference type="PANTHER" id="PTHR30386">
    <property type="entry name" value="MEMBRANE FUSION SUBUNIT OF EMRAB-TOLC MULTIDRUG EFFLUX PUMP"/>
    <property type="match status" value="1"/>
</dbReference>
<dbReference type="PANTHER" id="PTHR30386:SF17">
    <property type="entry name" value="ALKALINE PROTEASE SECRETION PROTEIN APRE"/>
    <property type="match status" value="1"/>
</dbReference>
<dbReference type="Pfam" id="PF26002">
    <property type="entry name" value="Beta-barrel_AprE"/>
    <property type="match status" value="1"/>
</dbReference>
<feature type="coiled-coil region" evidence="10">
    <location>
        <begin position="102"/>
        <end position="165"/>
    </location>
</feature>
<keyword evidence="6 9" id="KW-0812">Transmembrane</keyword>
<dbReference type="Pfam" id="PF25994">
    <property type="entry name" value="HH_AprE"/>
    <property type="match status" value="1"/>
</dbReference>
<feature type="transmembrane region" description="Helical" evidence="9">
    <location>
        <begin position="28"/>
        <end position="46"/>
    </location>
</feature>
<dbReference type="InterPro" id="IPR058982">
    <property type="entry name" value="Beta-barrel_AprE"/>
</dbReference>
<evidence type="ECO:0000256" key="6">
    <source>
        <dbReference type="ARBA" id="ARBA00022692"/>
    </source>
</evidence>
<dbReference type="STRING" id="368603.AYY16_11990"/>
<proteinExistence type="inferred from homology"/>
<dbReference type="AlphaFoldDB" id="A0A1B8HA59"/>
<dbReference type="Pfam" id="PF00364">
    <property type="entry name" value="Biotin_lipoyl"/>
    <property type="match status" value="1"/>
</dbReference>
<keyword evidence="8 9" id="KW-0472">Membrane</keyword>
<evidence type="ECO:0000256" key="5">
    <source>
        <dbReference type="ARBA" id="ARBA00022519"/>
    </source>
</evidence>
<keyword evidence="10" id="KW-0175">Coiled coil</keyword>
<evidence type="ECO:0000256" key="4">
    <source>
        <dbReference type="ARBA" id="ARBA00022475"/>
    </source>
</evidence>
<dbReference type="Gene3D" id="2.40.50.100">
    <property type="match status" value="1"/>
</dbReference>
<evidence type="ECO:0000259" key="11">
    <source>
        <dbReference type="Pfam" id="PF00364"/>
    </source>
</evidence>
<evidence type="ECO:0000256" key="1">
    <source>
        <dbReference type="ARBA" id="ARBA00004377"/>
    </source>
</evidence>
<evidence type="ECO:0000256" key="10">
    <source>
        <dbReference type="SAM" id="Coils"/>
    </source>
</evidence>
<evidence type="ECO:0000256" key="2">
    <source>
        <dbReference type="ARBA" id="ARBA00009477"/>
    </source>
</evidence>
<dbReference type="RefSeq" id="WP_067424244.1">
    <property type="nucleotide sequence ID" value="NZ_LZEX01000023.1"/>
</dbReference>
<evidence type="ECO:0000256" key="8">
    <source>
        <dbReference type="ARBA" id="ARBA00023136"/>
    </source>
</evidence>
<gene>
    <name evidence="14" type="ORF">AYY17_06355</name>
</gene>
<dbReference type="NCBIfam" id="TIGR01843">
    <property type="entry name" value="type_I_hlyD"/>
    <property type="match status" value="1"/>
</dbReference>
<dbReference type="InterPro" id="IPR010129">
    <property type="entry name" value="T1SS_HlyD"/>
</dbReference>
<accession>A0A1B8HA59</accession>
<evidence type="ECO:0000256" key="9">
    <source>
        <dbReference type="RuleBase" id="RU365093"/>
    </source>
</evidence>
<dbReference type="GO" id="GO:0015031">
    <property type="term" value="P:protein transport"/>
    <property type="evidence" value="ECO:0007669"/>
    <property type="project" value="InterPro"/>
</dbReference>
<dbReference type="InterPro" id="IPR000089">
    <property type="entry name" value="Biotin_lipoyl"/>
</dbReference>
<feature type="domain" description="AprE-like long alpha-helical hairpin" evidence="12">
    <location>
        <begin position="99"/>
        <end position="287"/>
    </location>
</feature>
<evidence type="ECO:0000313" key="15">
    <source>
        <dbReference type="Proteomes" id="UP000092247"/>
    </source>
</evidence>
<keyword evidence="3 9" id="KW-0813">Transport</keyword>
<keyword evidence="7 9" id="KW-1133">Transmembrane helix</keyword>
<evidence type="ECO:0000256" key="3">
    <source>
        <dbReference type="ARBA" id="ARBA00022448"/>
    </source>
</evidence>
<dbReference type="EMBL" id="LZEX01000023">
    <property type="protein sequence ID" value="OBU05951.1"/>
    <property type="molecule type" value="Genomic_DNA"/>
</dbReference>
<dbReference type="InterPro" id="IPR050739">
    <property type="entry name" value="MFP"/>
</dbReference>
<feature type="coiled-coil region" evidence="10">
    <location>
        <begin position="239"/>
        <end position="281"/>
    </location>
</feature>
<comment type="subcellular location">
    <subcellularLocation>
        <location evidence="1 9">Cell inner membrane</location>
        <topology evidence="1 9">Single-pass membrane protein</topology>
    </subcellularLocation>
</comment>
<dbReference type="Proteomes" id="UP000092247">
    <property type="component" value="Unassembled WGS sequence"/>
</dbReference>
<dbReference type="GO" id="GO:0005886">
    <property type="term" value="C:plasma membrane"/>
    <property type="evidence" value="ECO:0007669"/>
    <property type="project" value="UniProtKB-SubCell"/>
</dbReference>
<evidence type="ECO:0000256" key="7">
    <source>
        <dbReference type="ARBA" id="ARBA00022989"/>
    </source>
</evidence>
<reference evidence="14 15" key="1">
    <citation type="submission" date="2016-06" db="EMBL/GenBank/DDBJ databases">
        <authorList>
            <person name="Kjaerup R.B."/>
            <person name="Dalgaard T.S."/>
            <person name="Juul-Madsen H.R."/>
        </authorList>
    </citation>
    <scope>NUCLEOTIDE SEQUENCE [LARGE SCALE GENOMIC DNA]</scope>
    <source>
        <strain evidence="14 15">GCSL-Mp3</strain>
    </source>
</reference>
<dbReference type="PRINTS" id="PR01490">
    <property type="entry name" value="RTXTOXIND"/>
</dbReference>
<evidence type="ECO:0000259" key="13">
    <source>
        <dbReference type="Pfam" id="PF26002"/>
    </source>
</evidence>
<comment type="similarity">
    <text evidence="2 9">Belongs to the membrane fusion protein (MFP) (TC 8.A.1) family.</text>
</comment>
<feature type="domain" description="Lipoyl-binding" evidence="11">
    <location>
        <begin position="64"/>
        <end position="93"/>
    </location>
</feature>